<dbReference type="SUPFAM" id="SSF56496">
    <property type="entry name" value="Fibrinogen C-terminal domain-like"/>
    <property type="match status" value="3"/>
</dbReference>
<dbReference type="SUPFAM" id="SSF57196">
    <property type="entry name" value="EGF/Laminin"/>
    <property type="match status" value="3"/>
</dbReference>
<keyword evidence="8" id="KW-0325">Glycoprotein</keyword>
<evidence type="ECO:0000256" key="5">
    <source>
        <dbReference type="ARBA" id="ARBA00022737"/>
    </source>
</evidence>
<dbReference type="PROSITE" id="PS51406">
    <property type="entry name" value="FIBRINOGEN_C_2"/>
    <property type="match status" value="1"/>
</dbReference>
<feature type="domain" description="EGF-like" evidence="11">
    <location>
        <begin position="361"/>
        <end position="399"/>
    </location>
</feature>
<dbReference type="CDD" id="cd00054">
    <property type="entry name" value="EGF_CA"/>
    <property type="match status" value="3"/>
</dbReference>
<evidence type="ECO:0000259" key="11">
    <source>
        <dbReference type="PROSITE" id="PS50026"/>
    </source>
</evidence>
<dbReference type="GO" id="GO:0005581">
    <property type="term" value="C:collagen trimer"/>
    <property type="evidence" value="ECO:0007669"/>
    <property type="project" value="UniProtKB-KW"/>
</dbReference>
<dbReference type="Proteomes" id="UP000275408">
    <property type="component" value="Unassembled WGS sequence"/>
</dbReference>
<reference evidence="13 14" key="1">
    <citation type="journal article" date="2018" name="Sci. Rep.">
        <title>Comparative analysis of the Pocillopora damicornis genome highlights role of immune system in coral evolution.</title>
        <authorList>
            <person name="Cunning R."/>
            <person name="Bay R.A."/>
            <person name="Gillette P."/>
            <person name="Baker A.C."/>
            <person name="Traylor-Knowles N."/>
        </authorList>
    </citation>
    <scope>NUCLEOTIDE SEQUENCE [LARGE SCALE GENOMIC DNA]</scope>
    <source>
        <strain evidence="13">RSMAS</strain>
        <tissue evidence="13">Whole animal</tissue>
    </source>
</reference>
<dbReference type="PROSITE" id="PS50026">
    <property type="entry name" value="EGF_3"/>
    <property type="match status" value="3"/>
</dbReference>
<dbReference type="Gene3D" id="2.60.120.1000">
    <property type="match status" value="3"/>
</dbReference>
<keyword evidence="3 9" id="KW-0245">EGF-like domain</keyword>
<dbReference type="PROSITE" id="PS00022">
    <property type="entry name" value="EGF_1"/>
    <property type="match status" value="2"/>
</dbReference>
<dbReference type="EMBL" id="RCHS01000744">
    <property type="protein sequence ID" value="RMX57130.1"/>
    <property type="molecule type" value="Genomic_DNA"/>
</dbReference>
<keyword evidence="2" id="KW-0964">Secreted</keyword>
<dbReference type="InterPro" id="IPR000742">
    <property type="entry name" value="EGF"/>
</dbReference>
<dbReference type="Gene3D" id="2.10.25.10">
    <property type="entry name" value="Laminin"/>
    <property type="match status" value="3"/>
</dbReference>
<evidence type="ECO:0000256" key="3">
    <source>
        <dbReference type="ARBA" id="ARBA00022536"/>
    </source>
</evidence>
<dbReference type="InterPro" id="IPR036056">
    <property type="entry name" value="Fibrinogen-like_C"/>
</dbReference>
<feature type="domain" description="Fibrinogen C-terminal" evidence="12">
    <location>
        <begin position="733"/>
        <end position="783"/>
    </location>
</feature>
<feature type="chain" id="PRO_5018123107" evidence="10">
    <location>
        <begin position="30"/>
        <end position="919"/>
    </location>
</feature>
<gene>
    <name evidence="13" type="ORF">pdam_00008256</name>
</gene>
<dbReference type="Pfam" id="PF01410">
    <property type="entry name" value="COLFI"/>
    <property type="match status" value="2"/>
</dbReference>
<dbReference type="GO" id="GO:0005615">
    <property type="term" value="C:extracellular space"/>
    <property type="evidence" value="ECO:0007669"/>
    <property type="project" value="TreeGrafter"/>
</dbReference>
<proteinExistence type="predicted"/>
<name>A0A3M6UU13_POCDA</name>
<keyword evidence="4 10" id="KW-0732">Signal</keyword>
<evidence type="ECO:0000256" key="10">
    <source>
        <dbReference type="SAM" id="SignalP"/>
    </source>
</evidence>
<evidence type="ECO:0000256" key="2">
    <source>
        <dbReference type="ARBA" id="ARBA00022525"/>
    </source>
</evidence>
<feature type="disulfide bond" evidence="9">
    <location>
        <begin position="370"/>
        <end position="387"/>
    </location>
</feature>
<dbReference type="NCBIfam" id="NF040941">
    <property type="entry name" value="GGGWT_bact"/>
    <property type="match status" value="3"/>
</dbReference>
<dbReference type="Pfam" id="PF00008">
    <property type="entry name" value="EGF"/>
    <property type="match status" value="3"/>
</dbReference>
<keyword evidence="7 9" id="KW-1015">Disulfide bond</keyword>
<dbReference type="InterPro" id="IPR002181">
    <property type="entry name" value="Fibrinogen_a/b/g_C_dom"/>
</dbReference>
<dbReference type="GO" id="GO:0005201">
    <property type="term" value="F:extracellular matrix structural constituent"/>
    <property type="evidence" value="ECO:0007669"/>
    <property type="project" value="InterPro"/>
</dbReference>
<dbReference type="FunFam" id="2.10.25.10:FF:000066">
    <property type="entry name" value="FAT atypical cadherin 4"/>
    <property type="match status" value="2"/>
</dbReference>
<evidence type="ECO:0000256" key="7">
    <source>
        <dbReference type="ARBA" id="ARBA00023157"/>
    </source>
</evidence>
<evidence type="ECO:0000313" key="14">
    <source>
        <dbReference type="Proteomes" id="UP000275408"/>
    </source>
</evidence>
<feature type="domain" description="EGF-like" evidence="11">
    <location>
        <begin position="695"/>
        <end position="733"/>
    </location>
</feature>
<dbReference type="GO" id="GO:0070492">
    <property type="term" value="F:oligosaccharide binding"/>
    <property type="evidence" value="ECO:0007669"/>
    <property type="project" value="TreeGrafter"/>
</dbReference>
<evidence type="ECO:0000256" key="4">
    <source>
        <dbReference type="ARBA" id="ARBA00022729"/>
    </source>
</evidence>
<keyword evidence="5" id="KW-0677">Repeat</keyword>
<keyword evidence="14" id="KW-1185">Reference proteome</keyword>
<dbReference type="PANTHER" id="PTHR16146:SF46">
    <property type="entry name" value="INTELECTIN-1A-RELATED"/>
    <property type="match status" value="1"/>
</dbReference>
<evidence type="ECO:0000256" key="8">
    <source>
        <dbReference type="ARBA" id="ARBA00023180"/>
    </source>
</evidence>
<protein>
    <submittedName>
        <fullName evidence="13">Uncharacterized protein</fullName>
    </submittedName>
</protein>
<comment type="caution">
    <text evidence="9">Lacks conserved residue(s) required for the propagation of feature annotation.</text>
</comment>
<accession>A0A3M6UU13</accession>
<dbReference type="InterPro" id="IPR000885">
    <property type="entry name" value="Fib_collagen_C"/>
</dbReference>
<dbReference type="OrthoDB" id="5952718at2759"/>
<dbReference type="SMART" id="SM00179">
    <property type="entry name" value="EGF_CA"/>
    <property type="match status" value="3"/>
</dbReference>
<dbReference type="AlphaFoldDB" id="A0A3M6UU13"/>
<feature type="non-terminal residue" evidence="13">
    <location>
        <position position="919"/>
    </location>
</feature>
<dbReference type="PROSITE" id="PS01186">
    <property type="entry name" value="EGF_2"/>
    <property type="match status" value="2"/>
</dbReference>
<feature type="disulfide bond" evidence="9">
    <location>
        <begin position="130"/>
        <end position="147"/>
    </location>
</feature>
<dbReference type="Pfam" id="PF00147">
    <property type="entry name" value="Fibrinogen_C"/>
    <property type="match status" value="1"/>
</dbReference>
<dbReference type="FunFam" id="2.10.25.10:FF:000255">
    <property type="entry name" value="Sushi, nidogen and EGF-like domains 1"/>
    <property type="match status" value="1"/>
</dbReference>
<keyword evidence="6" id="KW-0176">Collagen</keyword>
<sequence>MQKMKRRFPKQETCLRVMIIFSLVKTSIAQGKYRGCPEGVYCANFKLEPFSYLNITRISLELVHSDSQCGFACLKSASCFSYNLAAVPDVNGELFCELLPSDKYNNSAKFIPSPSYHHLSISSPCSSNPCMNGATCTAKYRDDDYECICSTVFMGKHCEIAPGVDCEDMQKRVDSLKDGMYWLDPDGGSHSNAFQAYCDMTSYSGGWTMCYTTDEYVTPKTEVTYDAQFPYGSDGYRTNCNNIPFTEIIFIDHQNEAKAYFTRRNQGVLTAAVNYGSGAASYGLWDGVGTSSEYSYQLLICHGPYFFGFMISGYTGNSYKVCSDWVFDNQSPYFRSASTNPSFGGVAFNVNGYGTLTKKLISSPCSSDPCMNNATCVTKYKDDDYQCECALGFDGRQCERITLGVDCRDINTRAPSQGDGMYWLDPDGGSHSNAFLAYCDKTSYNGGWTMCYTTDEYATPKTEFTYSAQFPYGSDGYRTNCNNISFTEIIFVDHQTGRTAYFKRRTSQSIRASTNYGKPASTYGLWDGIGTNNAYSYQLLICDTSFYSGFFVSGYTGNCYKRCDFWCADVLSPYFRTTAAKQSFKGVAFDINGHRVVSYRLISVGLSQSFSGGVSFVEYMLQKFSYLNITKIGSELVQHGDECGFACLEVPSCFSYNLAVFSDINGKLSCELLPSDKYKNSDKLFNSPMFHHFSITSPCSSDPCMNNSICVAKYRDKDYRCECAPGYTGKLCDIGPFFGTDCHKIKTQGKDKSGMYWLDSDGGSHSNAFQAYCDMMSYNGGWTMCYTTDEYVKPRTEVTYNASFPYGTVGYRSNCNNIPFTEIIFVDHQSGKKAYFKRKLDEPLTAAASYEKGANTYGLWDAVEASQYYSYQLLICDNSFYSGFLVSGYTNNCYKGCAHWCYDKYSPFFRTASSDHQYK</sequence>
<evidence type="ECO:0000313" key="13">
    <source>
        <dbReference type="EMBL" id="RMX57130.1"/>
    </source>
</evidence>
<comment type="caution">
    <text evidence="13">The sequence shown here is derived from an EMBL/GenBank/DDBJ whole genome shotgun (WGS) entry which is preliminary data.</text>
</comment>
<feature type="disulfide bond" evidence="9">
    <location>
        <begin position="149"/>
        <end position="158"/>
    </location>
</feature>
<evidence type="ECO:0000256" key="9">
    <source>
        <dbReference type="PROSITE-ProRule" id="PRU00076"/>
    </source>
</evidence>
<evidence type="ECO:0000259" key="12">
    <source>
        <dbReference type="PROSITE" id="PS51406"/>
    </source>
</evidence>
<dbReference type="SMART" id="SM00181">
    <property type="entry name" value="EGF"/>
    <property type="match status" value="3"/>
</dbReference>
<feature type="signal peptide" evidence="10">
    <location>
        <begin position="1"/>
        <end position="29"/>
    </location>
</feature>
<dbReference type="PANTHER" id="PTHR16146">
    <property type="entry name" value="INTELECTIN"/>
    <property type="match status" value="1"/>
</dbReference>
<dbReference type="InterPro" id="IPR001881">
    <property type="entry name" value="EGF-like_Ca-bd_dom"/>
</dbReference>
<feature type="disulfide bond" evidence="9">
    <location>
        <begin position="389"/>
        <end position="398"/>
    </location>
</feature>
<organism evidence="13 14">
    <name type="scientific">Pocillopora damicornis</name>
    <name type="common">Cauliflower coral</name>
    <name type="synonym">Millepora damicornis</name>
    <dbReference type="NCBI Taxonomy" id="46731"/>
    <lineage>
        <taxon>Eukaryota</taxon>
        <taxon>Metazoa</taxon>
        <taxon>Cnidaria</taxon>
        <taxon>Anthozoa</taxon>
        <taxon>Hexacorallia</taxon>
        <taxon>Scleractinia</taxon>
        <taxon>Astrocoeniina</taxon>
        <taxon>Pocilloporidae</taxon>
        <taxon>Pocillopora</taxon>
    </lineage>
</organism>
<comment type="subcellular location">
    <subcellularLocation>
        <location evidence="1">Secreted</location>
    </subcellularLocation>
</comment>
<feature type="domain" description="EGF-like" evidence="11">
    <location>
        <begin position="121"/>
        <end position="159"/>
    </location>
</feature>
<evidence type="ECO:0000256" key="1">
    <source>
        <dbReference type="ARBA" id="ARBA00004613"/>
    </source>
</evidence>
<evidence type="ECO:0000256" key="6">
    <source>
        <dbReference type="ARBA" id="ARBA00023119"/>
    </source>
</evidence>
<feature type="disulfide bond" evidence="9">
    <location>
        <begin position="723"/>
        <end position="732"/>
    </location>
</feature>
<feature type="disulfide bond" evidence="9">
    <location>
        <begin position="704"/>
        <end position="721"/>
    </location>
</feature>
<dbReference type="GO" id="GO:0005509">
    <property type="term" value="F:calcium ion binding"/>
    <property type="evidence" value="ECO:0007669"/>
    <property type="project" value="InterPro"/>
</dbReference>